<feature type="active site" description="O-(5'-phospho-DNA)-serine intermediate" evidence="5 6">
    <location>
        <position position="10"/>
    </location>
</feature>
<dbReference type="InterPro" id="IPR009057">
    <property type="entry name" value="Homeodomain-like_sf"/>
</dbReference>
<evidence type="ECO:0000256" key="4">
    <source>
        <dbReference type="ARBA" id="ARBA00023172"/>
    </source>
</evidence>
<comment type="similarity">
    <text evidence="1">Belongs to the site-specific recombinase resolvase family.</text>
</comment>
<dbReference type="GO" id="GO:0000150">
    <property type="term" value="F:DNA strand exchange activity"/>
    <property type="evidence" value="ECO:0007669"/>
    <property type="project" value="InterPro"/>
</dbReference>
<keyword evidence="3" id="KW-0238">DNA-binding</keyword>
<name>A0A6S6PB61_ACEAC</name>
<dbReference type="InterPro" id="IPR006119">
    <property type="entry name" value="Resolv_N"/>
</dbReference>
<gene>
    <name evidence="8" type="ORF">AAJCM20276_06310</name>
</gene>
<protein>
    <submittedName>
        <fullName evidence="8">DNA-invertase</fullName>
    </submittedName>
</protein>
<dbReference type="Gene3D" id="3.40.50.1390">
    <property type="entry name" value="Resolvase, N-terminal catalytic domain"/>
    <property type="match status" value="1"/>
</dbReference>
<dbReference type="Proteomes" id="UP000515220">
    <property type="component" value="Chromosome"/>
</dbReference>
<dbReference type="GO" id="GO:0003677">
    <property type="term" value="F:DNA binding"/>
    <property type="evidence" value="ECO:0007669"/>
    <property type="project" value="UniProtKB-KW"/>
</dbReference>
<dbReference type="RefSeq" id="WP_185229999.1">
    <property type="nucleotide sequence ID" value="NZ_AP023326.1"/>
</dbReference>
<dbReference type="PROSITE" id="PS00397">
    <property type="entry name" value="RECOMBINASES_1"/>
    <property type="match status" value="1"/>
</dbReference>
<dbReference type="InterPro" id="IPR036162">
    <property type="entry name" value="Resolvase-like_N_sf"/>
</dbReference>
<evidence type="ECO:0000256" key="5">
    <source>
        <dbReference type="PIRSR" id="PIRSR606118-50"/>
    </source>
</evidence>
<organism evidence="8 9">
    <name type="scientific">Acetobacter aceti</name>
    <dbReference type="NCBI Taxonomy" id="435"/>
    <lineage>
        <taxon>Bacteria</taxon>
        <taxon>Pseudomonadati</taxon>
        <taxon>Pseudomonadota</taxon>
        <taxon>Alphaproteobacteria</taxon>
        <taxon>Acetobacterales</taxon>
        <taxon>Acetobacteraceae</taxon>
        <taxon>Acetobacter</taxon>
        <taxon>Acetobacter subgen. Acetobacter</taxon>
    </lineage>
</organism>
<feature type="domain" description="Resolvase/invertase-type recombinase catalytic" evidence="7">
    <location>
        <begin position="2"/>
        <end position="139"/>
    </location>
</feature>
<evidence type="ECO:0000313" key="9">
    <source>
        <dbReference type="Proteomes" id="UP000515220"/>
    </source>
</evidence>
<dbReference type="Gene3D" id="1.10.10.60">
    <property type="entry name" value="Homeodomain-like"/>
    <property type="match status" value="1"/>
</dbReference>
<dbReference type="AlphaFoldDB" id="A0A6S6PB61"/>
<dbReference type="PANTHER" id="PTHR30461:SF2">
    <property type="entry name" value="SERINE RECOMBINASE PINE-RELATED"/>
    <property type="match status" value="1"/>
</dbReference>
<evidence type="ECO:0000256" key="3">
    <source>
        <dbReference type="ARBA" id="ARBA00023125"/>
    </source>
</evidence>
<dbReference type="CDD" id="cd00569">
    <property type="entry name" value="HTH_Hin_like"/>
    <property type="match status" value="1"/>
</dbReference>
<keyword evidence="4" id="KW-0233">DNA recombination</keyword>
<dbReference type="Pfam" id="PF02796">
    <property type="entry name" value="HTH_7"/>
    <property type="match status" value="1"/>
</dbReference>
<evidence type="ECO:0000256" key="6">
    <source>
        <dbReference type="PROSITE-ProRule" id="PRU10137"/>
    </source>
</evidence>
<evidence type="ECO:0000256" key="2">
    <source>
        <dbReference type="ARBA" id="ARBA00022908"/>
    </source>
</evidence>
<dbReference type="SUPFAM" id="SSF53041">
    <property type="entry name" value="Resolvase-like"/>
    <property type="match status" value="1"/>
</dbReference>
<evidence type="ECO:0000256" key="1">
    <source>
        <dbReference type="ARBA" id="ARBA00009913"/>
    </source>
</evidence>
<dbReference type="InterPro" id="IPR050639">
    <property type="entry name" value="SSR_resolvase"/>
</dbReference>
<evidence type="ECO:0000313" key="8">
    <source>
        <dbReference type="EMBL" id="BCI66007.1"/>
    </source>
</evidence>
<dbReference type="SUPFAM" id="SSF46689">
    <property type="entry name" value="Homeodomain-like"/>
    <property type="match status" value="1"/>
</dbReference>
<evidence type="ECO:0000259" key="7">
    <source>
        <dbReference type="PROSITE" id="PS51736"/>
    </source>
</evidence>
<dbReference type="InterPro" id="IPR006118">
    <property type="entry name" value="Recombinase_CS"/>
</dbReference>
<sequence>MERYGYARVSTGKQTTDSQIIDLIRDGVSDCHIVHEIVSGATGWKSRPLLRKLIRKLRTGDTLTVAKLDRLGRNAVDVLSLIEQLNKRGISVRILNFGVDTSGSGGKLFLLLLAGFAEFERNLIRERVIAGLETAREKGVRLGRRPKLSRAKIARARYLRKQGFSVTKIGLILNVSRMTVWRSTQGMASGSDTDLNCI</sequence>
<reference evidence="8 9" key="1">
    <citation type="submission" date="2020-07" db="EMBL/GenBank/DDBJ databases">
        <title>Complete Genome Sequence of an acetic acid bacterium, Acetobacter aceti JCM20276.</title>
        <authorList>
            <person name="Hirose Y."/>
            <person name="Mihara H."/>
        </authorList>
    </citation>
    <scope>NUCLEOTIDE SEQUENCE [LARGE SCALE GENOMIC DNA]</scope>
    <source>
        <strain evidence="8 9">JCM20276</strain>
    </source>
</reference>
<accession>A0A6S6PB61</accession>
<proteinExistence type="inferred from homology"/>
<dbReference type="PANTHER" id="PTHR30461">
    <property type="entry name" value="DNA-INVERTASE FROM LAMBDOID PROPHAGE"/>
    <property type="match status" value="1"/>
</dbReference>
<dbReference type="SMART" id="SM00857">
    <property type="entry name" value="Resolvase"/>
    <property type="match status" value="1"/>
</dbReference>
<dbReference type="CDD" id="cd03768">
    <property type="entry name" value="SR_ResInv"/>
    <property type="match status" value="1"/>
</dbReference>
<keyword evidence="2" id="KW-0229">DNA integration</keyword>
<dbReference type="InterPro" id="IPR006120">
    <property type="entry name" value="Resolvase_HTH_dom"/>
</dbReference>
<dbReference type="GO" id="GO:0015074">
    <property type="term" value="P:DNA integration"/>
    <property type="evidence" value="ECO:0007669"/>
    <property type="project" value="UniProtKB-KW"/>
</dbReference>
<dbReference type="EMBL" id="AP023326">
    <property type="protein sequence ID" value="BCI66007.1"/>
    <property type="molecule type" value="Genomic_DNA"/>
</dbReference>
<dbReference type="PROSITE" id="PS51736">
    <property type="entry name" value="RECOMBINASES_3"/>
    <property type="match status" value="1"/>
</dbReference>
<dbReference type="Pfam" id="PF00239">
    <property type="entry name" value="Resolvase"/>
    <property type="match status" value="1"/>
</dbReference>